<feature type="transmembrane region" description="Helical" evidence="3">
    <location>
        <begin position="72"/>
        <end position="90"/>
    </location>
</feature>
<dbReference type="InterPro" id="IPR036259">
    <property type="entry name" value="MFS_trans_sf"/>
</dbReference>
<reference evidence="5" key="1">
    <citation type="submission" date="2022-08" db="UniProtKB">
        <authorList>
            <consortium name="EnsemblMetazoa"/>
        </authorList>
    </citation>
    <scope>IDENTIFICATION</scope>
    <source>
        <strain evidence="5">05x7-T-G4-1.051#20</strain>
    </source>
</reference>
<dbReference type="InterPro" id="IPR011701">
    <property type="entry name" value="MFS"/>
</dbReference>
<dbReference type="GO" id="GO:0008028">
    <property type="term" value="F:monocarboxylic acid transmembrane transporter activity"/>
    <property type="evidence" value="ECO:0007669"/>
    <property type="project" value="TreeGrafter"/>
</dbReference>
<dbReference type="PROSITE" id="PS50850">
    <property type="entry name" value="MFS"/>
    <property type="match status" value="1"/>
</dbReference>
<keyword evidence="3" id="KW-0472">Membrane</keyword>
<feature type="transmembrane region" description="Helical" evidence="3">
    <location>
        <begin position="489"/>
        <end position="507"/>
    </location>
</feature>
<feature type="transmembrane region" description="Helical" evidence="3">
    <location>
        <begin position="527"/>
        <end position="548"/>
    </location>
</feature>
<feature type="region of interest" description="Disordered" evidence="2">
    <location>
        <begin position="320"/>
        <end position="345"/>
    </location>
</feature>
<feature type="transmembrane region" description="Helical" evidence="3">
    <location>
        <begin position="616"/>
        <end position="635"/>
    </location>
</feature>
<evidence type="ECO:0000256" key="1">
    <source>
        <dbReference type="ARBA" id="ARBA00004141"/>
    </source>
</evidence>
<feature type="transmembrane region" description="Helical" evidence="3">
    <location>
        <begin position="125"/>
        <end position="151"/>
    </location>
</feature>
<dbReference type="AlphaFoldDB" id="A0A8W8KVS0"/>
<feature type="transmembrane region" description="Helical" evidence="3">
    <location>
        <begin position="32"/>
        <end position="52"/>
    </location>
</feature>
<feature type="transmembrane region" description="Helical" evidence="3">
    <location>
        <begin position="158"/>
        <end position="178"/>
    </location>
</feature>
<dbReference type="Pfam" id="PF07690">
    <property type="entry name" value="MFS_1"/>
    <property type="match status" value="2"/>
</dbReference>
<keyword evidence="3" id="KW-0812">Transmembrane</keyword>
<name>A0A8W8KVS0_MAGGI</name>
<evidence type="ECO:0000313" key="6">
    <source>
        <dbReference type="Proteomes" id="UP000005408"/>
    </source>
</evidence>
<feature type="compositionally biased region" description="Basic and acidic residues" evidence="2">
    <location>
        <begin position="323"/>
        <end position="345"/>
    </location>
</feature>
<dbReference type="InterPro" id="IPR020846">
    <property type="entry name" value="MFS_dom"/>
</dbReference>
<dbReference type="Gene3D" id="1.20.1250.20">
    <property type="entry name" value="MFS general substrate transporter like domains"/>
    <property type="match status" value="2"/>
</dbReference>
<feature type="transmembrane region" description="Helical" evidence="3">
    <location>
        <begin position="578"/>
        <end position="604"/>
    </location>
</feature>
<sequence>MSTDRKRHDSEETTDSLESVGDYIPTPPDGGWGWVIVFSSLMCNIIVDGLGYSFGVLLPQWVEVFGESPGKISLIGALLVGVYLCAGPVVSGLTNKFGCRPVTFAGSILACAGFLFASFSNSVPVLMLTYGVLGGLGFGLIYLPAIVSVGFYFEKKRAIATGIAVSGSGIGTFIFSPANAAILDAFDWKYMLMIHAGIILNGCVFAMLMRPLEPPRRKKVKTKVRAKTMIDRVKERAIANRKRCNESESSVQVVESFAKLQEAKRLREERLKDDDSDITSMPSAYFVKTRDSDTYKHSFSEAGESYCGSPVVDIPKITFVGVDNKEPSSPESPRSDRSEERFGSMATIEEKPQKEEEAAKKAADDANILNGVYSHEVQPLIENGYAKVVPSNRNYSSAARLRIGSQNNVDKKDYSRPLYRKDIFYSGSTLKIPEFTSQPDMHSYITSITTIPGELALPPSTIWDHCTCLPKSIVDTLRDMLDFSILKDLPFVLICIGNLFAMIGFYVPFTYLVDHAMEQNIAKTDAAFLVSVIGITNTVGRILSGVIADVTKVDALIINNVALVFSAVLLFVEPFCTTYPLLVLFAALYGLCVSAYISLTSIIICDLIGLEKLTNAFGILTLARGTSSIYGPPIAGAVRVATKSYDYSFYLGGLMFVIGSVFHLMLHLPCIKRRGLRDLTAGELDVPENKKPENNKPVAV</sequence>
<proteinExistence type="predicted"/>
<dbReference type="EnsemblMetazoa" id="G25494.4">
    <property type="protein sequence ID" value="G25494.4:cds"/>
    <property type="gene ID" value="G25494"/>
</dbReference>
<feature type="transmembrane region" description="Helical" evidence="3">
    <location>
        <begin position="647"/>
        <end position="668"/>
    </location>
</feature>
<dbReference type="OMA" id="LNNICVI"/>
<dbReference type="Proteomes" id="UP000005408">
    <property type="component" value="Unassembled WGS sequence"/>
</dbReference>
<dbReference type="OrthoDB" id="6499973at2759"/>
<organism evidence="5 6">
    <name type="scientific">Magallana gigas</name>
    <name type="common">Pacific oyster</name>
    <name type="synonym">Crassostrea gigas</name>
    <dbReference type="NCBI Taxonomy" id="29159"/>
    <lineage>
        <taxon>Eukaryota</taxon>
        <taxon>Metazoa</taxon>
        <taxon>Spiralia</taxon>
        <taxon>Lophotrochozoa</taxon>
        <taxon>Mollusca</taxon>
        <taxon>Bivalvia</taxon>
        <taxon>Autobranchia</taxon>
        <taxon>Pteriomorphia</taxon>
        <taxon>Ostreida</taxon>
        <taxon>Ostreoidea</taxon>
        <taxon>Ostreidae</taxon>
        <taxon>Magallana</taxon>
    </lineage>
</organism>
<feature type="region of interest" description="Disordered" evidence="2">
    <location>
        <begin position="1"/>
        <end position="22"/>
    </location>
</feature>
<evidence type="ECO:0000256" key="3">
    <source>
        <dbReference type="SAM" id="Phobius"/>
    </source>
</evidence>
<keyword evidence="6" id="KW-1185">Reference proteome</keyword>
<evidence type="ECO:0000259" key="4">
    <source>
        <dbReference type="PROSITE" id="PS50850"/>
    </source>
</evidence>
<feature type="transmembrane region" description="Helical" evidence="3">
    <location>
        <begin position="102"/>
        <end position="119"/>
    </location>
</feature>
<evidence type="ECO:0000313" key="5">
    <source>
        <dbReference type="EnsemblMetazoa" id="G25494.5:cds"/>
    </source>
</evidence>
<dbReference type="EnsemblMetazoa" id="G25494.5">
    <property type="protein sequence ID" value="G25494.5:cds"/>
    <property type="gene ID" value="G25494"/>
</dbReference>
<dbReference type="SUPFAM" id="SSF103473">
    <property type="entry name" value="MFS general substrate transporter"/>
    <property type="match status" value="1"/>
</dbReference>
<evidence type="ECO:0000256" key="2">
    <source>
        <dbReference type="SAM" id="MobiDB-lite"/>
    </source>
</evidence>
<protein>
    <recommendedName>
        <fullName evidence="4">Major facilitator superfamily (MFS) profile domain-containing protein</fullName>
    </recommendedName>
</protein>
<feature type="transmembrane region" description="Helical" evidence="3">
    <location>
        <begin position="555"/>
        <end position="572"/>
    </location>
</feature>
<dbReference type="PANTHER" id="PTHR11360">
    <property type="entry name" value="MONOCARBOXYLATE TRANSPORTER"/>
    <property type="match status" value="1"/>
</dbReference>
<feature type="domain" description="Major facilitator superfamily (MFS) profile" evidence="4">
    <location>
        <begin position="490"/>
        <end position="700"/>
    </location>
</feature>
<dbReference type="EnsemblMetazoa" id="G25494.7">
    <property type="protein sequence ID" value="G25494.7:cds"/>
    <property type="gene ID" value="G25494"/>
</dbReference>
<feature type="transmembrane region" description="Helical" evidence="3">
    <location>
        <begin position="190"/>
        <end position="209"/>
    </location>
</feature>
<dbReference type="GO" id="GO:0016020">
    <property type="term" value="C:membrane"/>
    <property type="evidence" value="ECO:0007669"/>
    <property type="project" value="UniProtKB-SubCell"/>
</dbReference>
<comment type="subcellular location">
    <subcellularLocation>
        <location evidence="1">Membrane</location>
        <topology evidence="1">Multi-pass membrane protein</topology>
    </subcellularLocation>
</comment>
<dbReference type="InterPro" id="IPR050327">
    <property type="entry name" value="Proton-linked_MCT"/>
</dbReference>
<accession>A0A8W8KVS0</accession>
<keyword evidence="3" id="KW-1133">Transmembrane helix</keyword>
<dbReference type="PANTHER" id="PTHR11360:SF286">
    <property type="entry name" value="GH22266P"/>
    <property type="match status" value="1"/>
</dbReference>
<feature type="compositionally biased region" description="Basic and acidic residues" evidence="2">
    <location>
        <begin position="1"/>
        <end position="11"/>
    </location>
</feature>